<dbReference type="Pfam" id="PF03141">
    <property type="entry name" value="Methyltransf_29"/>
    <property type="match status" value="1"/>
</dbReference>
<dbReference type="GO" id="GO:0005802">
    <property type="term" value="C:trans-Golgi network"/>
    <property type="evidence" value="ECO:0007669"/>
    <property type="project" value="TreeGrafter"/>
</dbReference>
<evidence type="ECO:0000256" key="3">
    <source>
        <dbReference type="ARBA" id="ARBA00023180"/>
    </source>
</evidence>
<evidence type="ECO:0000256" key="4">
    <source>
        <dbReference type="RuleBase" id="RU366043"/>
    </source>
</evidence>
<keyword evidence="4" id="KW-0812">Transmembrane</keyword>
<keyword evidence="2 4" id="KW-0808">Transferase</keyword>
<keyword evidence="4" id="KW-0735">Signal-anchor</keyword>
<dbReference type="GO" id="GO:0005768">
    <property type="term" value="C:endosome"/>
    <property type="evidence" value="ECO:0007669"/>
    <property type="project" value="TreeGrafter"/>
</dbReference>
<proteinExistence type="inferred from homology"/>
<sequence>MTLLVLLYSFYYVLSGECGCGRIRNVRTDIAWGKQTHAILDVGYGVARFDGFLFQRDVLAMSFALKDEHEVHVQFALERGIPAISIVMDTKRLLFPARVFDVVHCAHYRVFDIVISL</sequence>
<feature type="chain" id="PRO_5043538822" description="Methyltransferase" evidence="5">
    <location>
        <begin position="16"/>
        <end position="117"/>
    </location>
</feature>
<evidence type="ECO:0000313" key="6">
    <source>
        <dbReference type="EMBL" id="CAI8606537.1"/>
    </source>
</evidence>
<protein>
    <recommendedName>
        <fullName evidence="4">Methyltransferase</fullName>
        <ecNumber evidence="4">2.1.1.-</ecNumber>
    </recommendedName>
</protein>
<comment type="subcellular location">
    <subcellularLocation>
        <location evidence="4">Membrane</location>
        <topology evidence="4">Single-pass type II membrane protein</topology>
    </subcellularLocation>
</comment>
<dbReference type="Proteomes" id="UP001157006">
    <property type="component" value="Chromosome 3"/>
</dbReference>
<dbReference type="GO" id="GO:0032259">
    <property type="term" value="P:methylation"/>
    <property type="evidence" value="ECO:0007669"/>
    <property type="project" value="UniProtKB-KW"/>
</dbReference>
<dbReference type="GO" id="GO:0008168">
    <property type="term" value="F:methyltransferase activity"/>
    <property type="evidence" value="ECO:0007669"/>
    <property type="project" value="UniProtKB-UniRule"/>
</dbReference>
<keyword evidence="3 4" id="KW-0325">Glycoprotein</keyword>
<feature type="signal peptide" evidence="5">
    <location>
        <begin position="1"/>
        <end position="15"/>
    </location>
</feature>
<keyword evidence="1 4" id="KW-0489">Methyltransferase</keyword>
<dbReference type="EMBL" id="OX451738">
    <property type="protein sequence ID" value="CAI8606537.1"/>
    <property type="molecule type" value="Genomic_DNA"/>
</dbReference>
<dbReference type="AlphaFoldDB" id="A0AAV1AAT5"/>
<keyword evidence="7" id="KW-1185">Reference proteome</keyword>
<dbReference type="PANTHER" id="PTHR10108">
    <property type="entry name" value="SAM-DEPENDENT METHYLTRANSFERASE"/>
    <property type="match status" value="1"/>
</dbReference>
<dbReference type="EC" id="2.1.1.-" evidence="4"/>
<keyword evidence="5" id="KW-0732">Signal</keyword>
<accession>A0AAV1AAT5</accession>
<comment type="similarity">
    <text evidence="4">Belongs to the methyltransferase superfamily.</text>
</comment>
<evidence type="ECO:0000256" key="1">
    <source>
        <dbReference type="ARBA" id="ARBA00022603"/>
    </source>
</evidence>
<evidence type="ECO:0000256" key="5">
    <source>
        <dbReference type="SAM" id="SignalP"/>
    </source>
</evidence>
<evidence type="ECO:0000256" key="2">
    <source>
        <dbReference type="ARBA" id="ARBA00022679"/>
    </source>
</evidence>
<dbReference type="InterPro" id="IPR004159">
    <property type="entry name" value="Put_SAM_MeTrfase"/>
</dbReference>
<evidence type="ECO:0000313" key="7">
    <source>
        <dbReference type="Proteomes" id="UP001157006"/>
    </source>
</evidence>
<name>A0AAV1AAT5_VICFA</name>
<dbReference type="GO" id="GO:0016020">
    <property type="term" value="C:membrane"/>
    <property type="evidence" value="ECO:0007669"/>
    <property type="project" value="UniProtKB-SubCell"/>
</dbReference>
<reference evidence="6 7" key="1">
    <citation type="submission" date="2023-01" db="EMBL/GenBank/DDBJ databases">
        <authorList>
            <person name="Kreplak J."/>
        </authorList>
    </citation>
    <scope>NUCLEOTIDE SEQUENCE [LARGE SCALE GENOMIC DNA]</scope>
</reference>
<organism evidence="6 7">
    <name type="scientific">Vicia faba</name>
    <name type="common">Broad bean</name>
    <name type="synonym">Faba vulgaris</name>
    <dbReference type="NCBI Taxonomy" id="3906"/>
    <lineage>
        <taxon>Eukaryota</taxon>
        <taxon>Viridiplantae</taxon>
        <taxon>Streptophyta</taxon>
        <taxon>Embryophyta</taxon>
        <taxon>Tracheophyta</taxon>
        <taxon>Spermatophyta</taxon>
        <taxon>Magnoliopsida</taxon>
        <taxon>eudicotyledons</taxon>
        <taxon>Gunneridae</taxon>
        <taxon>Pentapetalae</taxon>
        <taxon>rosids</taxon>
        <taxon>fabids</taxon>
        <taxon>Fabales</taxon>
        <taxon>Fabaceae</taxon>
        <taxon>Papilionoideae</taxon>
        <taxon>50 kb inversion clade</taxon>
        <taxon>NPAAA clade</taxon>
        <taxon>Hologalegina</taxon>
        <taxon>IRL clade</taxon>
        <taxon>Fabeae</taxon>
        <taxon>Vicia</taxon>
    </lineage>
</organism>
<dbReference type="PANTHER" id="PTHR10108:SF1130">
    <property type="entry name" value="METHYLTRANSFERASE PMT26-RELATED"/>
    <property type="match status" value="1"/>
</dbReference>
<gene>
    <name evidence="6" type="ORF">VFH_III234680</name>
</gene>